<dbReference type="AlphaFoldDB" id="A0A7S3FS89"/>
<dbReference type="Pfam" id="PF05057">
    <property type="entry name" value="DUF676"/>
    <property type="match status" value="1"/>
</dbReference>
<accession>A0A7S3FS89</accession>
<proteinExistence type="predicted"/>
<dbReference type="InterPro" id="IPR007751">
    <property type="entry name" value="DUF676_lipase-like"/>
</dbReference>
<organism evidence="2">
    <name type="scientific">Strombidium rassoulzadegani</name>
    <dbReference type="NCBI Taxonomy" id="1082188"/>
    <lineage>
        <taxon>Eukaryota</taxon>
        <taxon>Sar</taxon>
        <taxon>Alveolata</taxon>
        <taxon>Ciliophora</taxon>
        <taxon>Intramacronucleata</taxon>
        <taxon>Spirotrichea</taxon>
        <taxon>Oligotrichia</taxon>
        <taxon>Strombidiidae</taxon>
        <taxon>Strombidium</taxon>
    </lineage>
</organism>
<evidence type="ECO:0000313" key="2">
    <source>
        <dbReference type="EMBL" id="CAE0228538.1"/>
    </source>
</evidence>
<sequence length="467" mass="53613">MRGVNSLAANANLLQPVQRPGREQQVFTKEEAQKIATAIVMEINMMAGQLFELLNNLNKLILFKPRRVYKFLSREYQNRIERNYGENILRHVVLTQDFCFPSEDFTGQLNDVVAKKTRDVIKMHIELDGNEQPPVEELNIVLDEQGKKNRRTKNMERYAPLIFEECFVKTKGQNRIANTFEIESNPDLKSKVDPSLTQANYKGMHLFVLSHGFQGTSFDVRIFKNVISIALPDALFLCAQANEQDTDTDIFEMGKKLADEIHQYIRESCPGSQLGRLTFIGHSLGGLIIRAALPMLEKYKDKFHGFLTLCSPHLGYMYKSSKLFTTGMWVLKSWKKSVVLNQLSMSDSKNIEDTVLYQLSKQKGPEWFKHVILVSSYQDQYAPFDSARIQICGEAAKDQKKGNTYIQMVNNILGKAANLDVLYRLDVNFNIEENNLDAMIGRTAHILFLENEELMKMIVSRYKSFFS</sequence>
<dbReference type="InterPro" id="IPR044294">
    <property type="entry name" value="Lipase-like"/>
</dbReference>
<evidence type="ECO:0000259" key="1">
    <source>
        <dbReference type="Pfam" id="PF05057"/>
    </source>
</evidence>
<gene>
    <name evidence="2" type="ORF">SRAS04492_LOCUS322</name>
</gene>
<name>A0A7S3FS89_9SPIT</name>
<protein>
    <recommendedName>
        <fullName evidence="1">DUF676 domain-containing protein</fullName>
    </recommendedName>
</protein>
<dbReference type="InterPro" id="IPR029058">
    <property type="entry name" value="AB_hydrolase_fold"/>
</dbReference>
<dbReference type="Gene3D" id="3.40.50.1820">
    <property type="entry name" value="alpha/beta hydrolase"/>
    <property type="match status" value="1"/>
</dbReference>
<reference evidence="2" key="1">
    <citation type="submission" date="2021-01" db="EMBL/GenBank/DDBJ databases">
        <authorList>
            <person name="Corre E."/>
            <person name="Pelletier E."/>
            <person name="Niang G."/>
            <person name="Scheremetjew M."/>
            <person name="Finn R."/>
            <person name="Kale V."/>
            <person name="Holt S."/>
            <person name="Cochrane G."/>
            <person name="Meng A."/>
            <person name="Brown T."/>
            <person name="Cohen L."/>
        </authorList>
    </citation>
    <scope>NUCLEOTIDE SEQUENCE</scope>
    <source>
        <strain evidence="2">Ras09</strain>
    </source>
</reference>
<dbReference type="EMBL" id="HBIA01000627">
    <property type="protein sequence ID" value="CAE0228538.1"/>
    <property type="molecule type" value="Transcribed_RNA"/>
</dbReference>
<dbReference type="PANTHER" id="PTHR12482:SF5">
    <property type="entry name" value="DUF676 DOMAIN-CONTAINING PROTEIN"/>
    <property type="match status" value="1"/>
</dbReference>
<dbReference type="SUPFAM" id="SSF53474">
    <property type="entry name" value="alpha/beta-Hydrolases"/>
    <property type="match status" value="1"/>
</dbReference>
<feature type="domain" description="DUF676" evidence="1">
    <location>
        <begin position="202"/>
        <end position="386"/>
    </location>
</feature>
<dbReference type="PANTHER" id="PTHR12482">
    <property type="entry name" value="LIPASE ROG1-RELATED-RELATED"/>
    <property type="match status" value="1"/>
</dbReference>